<dbReference type="EMBL" id="JAJFAZ020000007">
    <property type="protein sequence ID" value="KAI5318656.1"/>
    <property type="molecule type" value="Genomic_DNA"/>
</dbReference>
<evidence type="ECO:0000313" key="2">
    <source>
        <dbReference type="Proteomes" id="UP001054821"/>
    </source>
</evidence>
<accession>A0AAD4V6D3</accession>
<dbReference type="AlphaFoldDB" id="A0AAD4V6D3"/>
<proteinExistence type="predicted"/>
<name>A0AAD4V6D3_PRUDU</name>
<organism evidence="1 2">
    <name type="scientific">Prunus dulcis</name>
    <name type="common">Almond</name>
    <name type="synonym">Amygdalus dulcis</name>
    <dbReference type="NCBI Taxonomy" id="3755"/>
    <lineage>
        <taxon>Eukaryota</taxon>
        <taxon>Viridiplantae</taxon>
        <taxon>Streptophyta</taxon>
        <taxon>Embryophyta</taxon>
        <taxon>Tracheophyta</taxon>
        <taxon>Spermatophyta</taxon>
        <taxon>Magnoliopsida</taxon>
        <taxon>eudicotyledons</taxon>
        <taxon>Gunneridae</taxon>
        <taxon>Pentapetalae</taxon>
        <taxon>rosids</taxon>
        <taxon>fabids</taxon>
        <taxon>Rosales</taxon>
        <taxon>Rosaceae</taxon>
        <taxon>Amygdaloideae</taxon>
        <taxon>Amygdaleae</taxon>
        <taxon>Prunus</taxon>
    </lineage>
</organism>
<gene>
    <name evidence="1" type="ORF">L3X38_038364</name>
</gene>
<sequence>MPKCSYNFKSGSMLTMTCDMKTRGESSHTKTPQATSVKVELKLFTGKENFILWQMRMKYVLKQHGLSVVLARKEKKPETMTEAE</sequence>
<reference evidence="1 2" key="1">
    <citation type="journal article" date="2022" name="G3 (Bethesda)">
        <title>Whole-genome sequence and methylome profiling of the almond [Prunus dulcis (Mill.) D.A. Webb] cultivar 'Nonpareil'.</title>
        <authorList>
            <person name="D'Amico-Willman K.M."/>
            <person name="Ouma W.Z."/>
            <person name="Meulia T."/>
            <person name="Sideli G.M."/>
            <person name="Gradziel T.M."/>
            <person name="Fresnedo-Ramirez J."/>
        </authorList>
    </citation>
    <scope>NUCLEOTIDE SEQUENCE [LARGE SCALE GENOMIC DNA]</scope>
    <source>
        <strain evidence="1">Clone GOH B32 T37-40</strain>
    </source>
</reference>
<keyword evidence="2" id="KW-1185">Reference proteome</keyword>
<dbReference type="Proteomes" id="UP001054821">
    <property type="component" value="Chromosome 7"/>
</dbReference>
<protein>
    <submittedName>
        <fullName evidence="1">Uncharacterized protein</fullName>
    </submittedName>
</protein>
<evidence type="ECO:0000313" key="1">
    <source>
        <dbReference type="EMBL" id="KAI5318656.1"/>
    </source>
</evidence>
<comment type="caution">
    <text evidence="1">The sequence shown here is derived from an EMBL/GenBank/DDBJ whole genome shotgun (WGS) entry which is preliminary data.</text>
</comment>